<dbReference type="AlphaFoldDB" id="A0A292PX61"/>
<accession>A0A292PX61</accession>
<feature type="compositionally biased region" description="Low complexity" evidence="1">
    <location>
        <begin position="265"/>
        <end position="276"/>
    </location>
</feature>
<protein>
    <submittedName>
        <fullName evidence="2">Uncharacterized protein</fullName>
    </submittedName>
</protein>
<organism evidence="2 3">
    <name type="scientific">Tuber aestivum</name>
    <name type="common">summer truffle</name>
    <dbReference type="NCBI Taxonomy" id="59557"/>
    <lineage>
        <taxon>Eukaryota</taxon>
        <taxon>Fungi</taxon>
        <taxon>Dikarya</taxon>
        <taxon>Ascomycota</taxon>
        <taxon>Pezizomycotina</taxon>
        <taxon>Pezizomycetes</taxon>
        <taxon>Pezizales</taxon>
        <taxon>Tuberaceae</taxon>
        <taxon>Tuber</taxon>
    </lineage>
</organism>
<dbReference type="Proteomes" id="UP001412239">
    <property type="component" value="Unassembled WGS sequence"/>
</dbReference>
<feature type="region of interest" description="Disordered" evidence="1">
    <location>
        <begin position="440"/>
        <end position="629"/>
    </location>
</feature>
<feature type="compositionally biased region" description="Low complexity" evidence="1">
    <location>
        <begin position="491"/>
        <end position="500"/>
    </location>
</feature>
<feature type="compositionally biased region" description="Low complexity" evidence="1">
    <location>
        <begin position="532"/>
        <end position="542"/>
    </location>
</feature>
<evidence type="ECO:0000256" key="1">
    <source>
        <dbReference type="SAM" id="MobiDB-lite"/>
    </source>
</evidence>
<sequence>MHRTAIRRVTPVESSLDESANRRAYRPTPGSQPATPIGINNADILVLEECSRPHPVSREAPQSRAKLFRAFLHVTNIQVGRRSMRLISLVKRRCRGIIMHILLTLCFHGRSSRKLFCRDANKYFDLPAFLEVDVQIPLEPTKEYTPSSMALRPTRPSWLFEEHRLEALIEQNDLTIPLSALRASRNECKLVDEVLKRILSEQNIQTMPGEFEMYWAKTHLAMDIQSILKRWCSAGWDKTWEGSALRNLCPEVPKQPEDRNMDDATTNTTNTTTTTTTTIAPTDTAVEQKTRLLKSEPTHPRFSEPFAAGRQSSHSGWTPCNGSVARPLEAEAAASAAAARASSRVYPIPVQPATKRQCEDSDDYSARRVSRSKSVNFGDRTQFICPYHAQNANEHPECANKSFPNPRKLKEHVWRWLKPFKCPTCGEGFGREKTRAIHCDQRKTKCKSMPSTYEGSAEQRRDQKIESAKSTREMIEIFEEYEREKHTPRDSNSSPSSTNPHNQDKNSNNGDGSASDGCRQARGYRDNQNDRSSSPESQKTSSTGLSDGYSDNGDNYAIAKSNHTYMQPQQTSSARMGEGVSIDIDSRRDSVDSREQEREAEEAVGLGLNPRRGFDHLDSNNTQHSLSQDSFQYPLQQPLHDEDESRNLYLFPQISPVLSSSSDMDYSASNSPNTIINPGTLSTNLLSNVPEIVVTHPEPQAKSPTITRPSDTDPYTQQIAYYPNPTSCSPPSNGLYNHHHHQNFRRGGEEEEGSPGTEDVPYGLNSRGMGQGYAAASLISPGYGSFGPLHFRMKYG</sequence>
<proteinExistence type="predicted"/>
<evidence type="ECO:0000313" key="3">
    <source>
        <dbReference type="Proteomes" id="UP001412239"/>
    </source>
</evidence>
<feature type="compositionally biased region" description="Basic and acidic residues" evidence="1">
    <location>
        <begin position="584"/>
        <end position="597"/>
    </location>
</feature>
<keyword evidence="3" id="KW-1185">Reference proteome</keyword>
<dbReference type="EMBL" id="LN891002">
    <property type="protein sequence ID" value="CUS12149.1"/>
    <property type="molecule type" value="Genomic_DNA"/>
</dbReference>
<feature type="region of interest" description="Disordered" evidence="1">
    <location>
        <begin position="251"/>
        <end position="276"/>
    </location>
</feature>
<name>A0A292PX61_9PEZI</name>
<reference evidence="2" key="1">
    <citation type="submission" date="2015-10" db="EMBL/GenBank/DDBJ databases">
        <authorList>
            <person name="Regsiter A."/>
            <person name="william w."/>
        </authorList>
    </citation>
    <scope>NUCLEOTIDE SEQUENCE</scope>
    <source>
        <strain evidence="2">Montdore</strain>
    </source>
</reference>
<feature type="compositionally biased region" description="Polar residues" evidence="1">
    <location>
        <begin position="561"/>
        <end position="574"/>
    </location>
</feature>
<feature type="region of interest" description="Disordered" evidence="1">
    <location>
        <begin position="734"/>
        <end position="765"/>
    </location>
</feature>
<evidence type="ECO:0000313" key="2">
    <source>
        <dbReference type="EMBL" id="CUS12149.1"/>
    </source>
</evidence>
<feature type="region of interest" description="Disordered" evidence="1">
    <location>
        <begin position="294"/>
        <end position="317"/>
    </location>
</feature>
<gene>
    <name evidence="2" type="ORF">GSTUAT00003767001</name>
</gene>
<feature type="region of interest" description="Disordered" evidence="1">
    <location>
        <begin position="1"/>
        <end position="35"/>
    </location>
</feature>
<feature type="compositionally biased region" description="Basic and acidic residues" evidence="1">
    <location>
        <begin position="457"/>
        <end position="489"/>
    </location>
</feature>
<feature type="compositionally biased region" description="Polar residues" evidence="1">
    <location>
        <begin position="619"/>
        <end position="629"/>
    </location>
</feature>